<feature type="region of interest" description="Disordered" evidence="1">
    <location>
        <begin position="320"/>
        <end position="344"/>
    </location>
</feature>
<sequence length="427" mass="42796">MTVVVLFALVLGVVFALLSFIYLVTARQARQLRSAAASEPGDVGAEQLDPYELALLAGGRPRLGQLVLAKLYCDRLFRVRRRGRRFVRQARLQADADAQLRAPVDAGNGALAAAARIVSSGTLRRPAQVMSAVSRESAWTSAALARLRSAGLLLPAERLRRLERWRSFAAGVQTLMVVPLMFVLLVAAMFASALAVDAGFPPALAVPPFLATPVIIVLVLRWFGAPALVVMAAGVGAGFLAVPGLPAWVSVAVLAFCLAWLATYGVHLATRGSMGARSTAGDSLLAAVRAHLSNPTTPTQDHVLLTVALVGLGNLRAVRGHRETSGDEENSVDGLTEGRPGYGDSPGLPELGALAAACGIVADSLLGGELGDGGVGGAFGSDGGGAGFGGFGDAIGGGGAGVGAGGGDGGADGGGGAGGGGGGGGGP</sequence>
<evidence type="ECO:0000313" key="3">
    <source>
        <dbReference type="EMBL" id="NDL57132.1"/>
    </source>
</evidence>
<feature type="transmembrane region" description="Helical" evidence="2">
    <location>
        <begin position="227"/>
        <end position="245"/>
    </location>
</feature>
<gene>
    <name evidence="3" type="ORF">F7O44_08625</name>
</gene>
<feature type="transmembrane region" description="Helical" evidence="2">
    <location>
        <begin position="6"/>
        <end position="24"/>
    </location>
</feature>
<name>A0A7K3M2I7_9ACTN</name>
<accession>A0A7K3M2I7</accession>
<reference evidence="3 4" key="1">
    <citation type="submission" date="2019-11" db="EMBL/GenBank/DDBJ databases">
        <authorList>
            <person name="Li X.-J."/>
            <person name="Feng X.-M."/>
        </authorList>
    </citation>
    <scope>NUCLEOTIDE SEQUENCE [LARGE SCALE GENOMIC DNA]</scope>
    <source>
        <strain evidence="3 4">XMNu-373</strain>
    </source>
</reference>
<feature type="region of interest" description="Disordered" evidence="1">
    <location>
        <begin position="407"/>
        <end position="427"/>
    </location>
</feature>
<dbReference type="AlphaFoldDB" id="A0A7K3M2I7"/>
<evidence type="ECO:0000256" key="1">
    <source>
        <dbReference type="SAM" id="MobiDB-lite"/>
    </source>
</evidence>
<feature type="transmembrane region" description="Helical" evidence="2">
    <location>
        <begin position="251"/>
        <end position="269"/>
    </location>
</feature>
<keyword evidence="2" id="KW-1133">Transmembrane helix</keyword>
<keyword evidence="4" id="KW-1185">Reference proteome</keyword>
<dbReference type="Proteomes" id="UP000460435">
    <property type="component" value="Unassembled WGS sequence"/>
</dbReference>
<proteinExistence type="predicted"/>
<comment type="caution">
    <text evidence="3">The sequence shown here is derived from an EMBL/GenBank/DDBJ whole genome shotgun (WGS) entry which is preliminary data.</text>
</comment>
<organism evidence="3 4">
    <name type="scientific">Phytoactinopolyspora mesophila</name>
    <dbReference type="NCBI Taxonomy" id="2650750"/>
    <lineage>
        <taxon>Bacteria</taxon>
        <taxon>Bacillati</taxon>
        <taxon>Actinomycetota</taxon>
        <taxon>Actinomycetes</taxon>
        <taxon>Jiangellales</taxon>
        <taxon>Jiangellaceae</taxon>
        <taxon>Phytoactinopolyspora</taxon>
    </lineage>
</organism>
<keyword evidence="2" id="KW-0472">Membrane</keyword>
<keyword evidence="2" id="KW-0812">Transmembrane</keyword>
<protein>
    <recommendedName>
        <fullName evidence="5">TIGR04222 domain-containing membrane protein</fullName>
    </recommendedName>
</protein>
<evidence type="ECO:0008006" key="5">
    <source>
        <dbReference type="Google" id="ProtNLM"/>
    </source>
</evidence>
<dbReference type="EMBL" id="WLZY01000002">
    <property type="protein sequence ID" value="NDL57132.1"/>
    <property type="molecule type" value="Genomic_DNA"/>
</dbReference>
<feature type="transmembrane region" description="Helical" evidence="2">
    <location>
        <begin position="168"/>
        <end position="194"/>
    </location>
</feature>
<feature type="transmembrane region" description="Helical" evidence="2">
    <location>
        <begin position="200"/>
        <end position="220"/>
    </location>
</feature>
<evidence type="ECO:0000256" key="2">
    <source>
        <dbReference type="SAM" id="Phobius"/>
    </source>
</evidence>
<evidence type="ECO:0000313" key="4">
    <source>
        <dbReference type="Proteomes" id="UP000460435"/>
    </source>
</evidence>
<dbReference type="RefSeq" id="WP_162449805.1">
    <property type="nucleotide sequence ID" value="NZ_WLZY01000002.1"/>
</dbReference>